<keyword evidence="1" id="KW-0732">Signal</keyword>
<dbReference type="RefSeq" id="WP_245777345.1">
    <property type="nucleotide sequence ID" value="NZ_FOUR01000001.1"/>
</dbReference>
<keyword evidence="3" id="KW-1185">Reference proteome</keyword>
<feature type="chain" id="PRO_5011499036" evidence="1">
    <location>
        <begin position="27"/>
        <end position="272"/>
    </location>
</feature>
<accession>A0A1I4RXZ2</accession>
<dbReference type="AlphaFoldDB" id="A0A1I4RXZ2"/>
<name>A0A1I4RXZ2_9GAMM</name>
<dbReference type="Gene3D" id="3.40.190.10">
    <property type="entry name" value="Periplasmic binding protein-like II"/>
    <property type="match status" value="2"/>
</dbReference>
<evidence type="ECO:0000256" key="1">
    <source>
        <dbReference type="SAM" id="SignalP"/>
    </source>
</evidence>
<dbReference type="EMBL" id="FOUR01000001">
    <property type="protein sequence ID" value="SFM57098.1"/>
    <property type="molecule type" value="Genomic_DNA"/>
</dbReference>
<dbReference type="SUPFAM" id="SSF53850">
    <property type="entry name" value="Periplasmic binding protein-like II"/>
    <property type="match status" value="1"/>
</dbReference>
<gene>
    <name evidence="2" type="ORF">SAMN04487961_0737</name>
</gene>
<evidence type="ECO:0000313" key="3">
    <source>
        <dbReference type="Proteomes" id="UP000199339"/>
    </source>
</evidence>
<organism evidence="2 3">
    <name type="scientific">Marinobacter pelagius</name>
    <dbReference type="NCBI Taxonomy" id="379482"/>
    <lineage>
        <taxon>Bacteria</taxon>
        <taxon>Pseudomonadati</taxon>
        <taxon>Pseudomonadota</taxon>
        <taxon>Gammaproteobacteria</taxon>
        <taxon>Pseudomonadales</taxon>
        <taxon>Marinobacteraceae</taxon>
        <taxon>Marinobacter</taxon>
    </lineage>
</organism>
<dbReference type="Proteomes" id="UP000199339">
    <property type="component" value="Unassembled WGS sequence"/>
</dbReference>
<evidence type="ECO:0000313" key="2">
    <source>
        <dbReference type="EMBL" id="SFM57098.1"/>
    </source>
</evidence>
<reference evidence="3" key="1">
    <citation type="submission" date="2016-10" db="EMBL/GenBank/DDBJ databases">
        <authorList>
            <person name="Varghese N."/>
            <person name="Submissions S."/>
        </authorList>
    </citation>
    <scope>NUCLEOTIDE SEQUENCE [LARGE SCALE GENOMIC DNA]</scope>
    <source>
        <strain evidence="3">CGMCC 1.6775</strain>
    </source>
</reference>
<sequence>MPGLRCFCKLVLITLFPLAPLPAAWADTDIVVGVYDFPPVARIDEDKKVEGLLGDLLTELETFHQDVTFRIFHTSPKRRYLDFDAHLYDVIFFESPSWEWQDKQALISPPLLMDEDIYIALNKPGRDASFFEDLEQRNIVALSGYHYGFAGMETDPQELEQRFNIEFSDSHSRNLDLIKADRPSVAQVAIINDSYLQMHLDQHPEDRNRFLISDQPDQSYQLSIITHPEGPVTARDMMDLLAPLIETGRYQSLVQKWGLDLPPSLSPDSGEN</sequence>
<protein>
    <submittedName>
        <fullName evidence="2">ABC-type amino acid transport substrate-binding protein</fullName>
    </submittedName>
</protein>
<feature type="signal peptide" evidence="1">
    <location>
        <begin position="1"/>
        <end position="26"/>
    </location>
</feature>
<proteinExistence type="predicted"/>